<evidence type="ECO:0000256" key="10">
    <source>
        <dbReference type="ARBA" id="ARBA00023098"/>
    </source>
</evidence>
<evidence type="ECO:0000313" key="14">
    <source>
        <dbReference type="EMBL" id="SCB30017.1"/>
    </source>
</evidence>
<dbReference type="Proteomes" id="UP000186228">
    <property type="component" value="Unassembled WGS sequence"/>
</dbReference>
<evidence type="ECO:0000256" key="7">
    <source>
        <dbReference type="ARBA" id="ARBA00022525"/>
    </source>
</evidence>
<dbReference type="GO" id="GO:0016042">
    <property type="term" value="P:lipid catabolic process"/>
    <property type="evidence" value="ECO:0007669"/>
    <property type="project" value="UniProtKB-KW"/>
</dbReference>
<dbReference type="GO" id="GO:0004630">
    <property type="term" value="F:phospholipase D activity"/>
    <property type="evidence" value="ECO:0007669"/>
    <property type="project" value="UniProtKB-EC"/>
</dbReference>
<dbReference type="GO" id="GO:0005576">
    <property type="term" value="C:extracellular region"/>
    <property type="evidence" value="ECO:0007669"/>
    <property type="project" value="UniProtKB-SubCell"/>
</dbReference>
<dbReference type="CDD" id="cd09172">
    <property type="entry name" value="PLDc_Nuc_like_unchar1_1"/>
    <property type="match status" value="1"/>
</dbReference>
<dbReference type="SUPFAM" id="SSF56024">
    <property type="entry name" value="Phospholipase D/nuclease"/>
    <property type="match status" value="2"/>
</dbReference>
<keyword evidence="7" id="KW-0964">Secreted</keyword>
<proteinExistence type="inferred from homology"/>
<evidence type="ECO:0000313" key="15">
    <source>
        <dbReference type="Proteomes" id="UP000186228"/>
    </source>
</evidence>
<protein>
    <recommendedName>
        <fullName evidence="6">Phospholipase D</fullName>
        <ecNumber evidence="5">3.1.4.4</ecNumber>
    </recommendedName>
    <alternativeName>
        <fullName evidence="11">Choline phosphatase</fullName>
    </alternativeName>
</protein>
<comment type="catalytic activity">
    <reaction evidence="1">
        <text>a 1,2-diacyl-sn-glycero-3-phosphocholine + H2O = a 1,2-diacyl-sn-glycero-3-phosphate + choline + H(+)</text>
        <dbReference type="Rhea" id="RHEA:14445"/>
        <dbReference type="ChEBI" id="CHEBI:15354"/>
        <dbReference type="ChEBI" id="CHEBI:15377"/>
        <dbReference type="ChEBI" id="CHEBI:15378"/>
        <dbReference type="ChEBI" id="CHEBI:57643"/>
        <dbReference type="ChEBI" id="CHEBI:58608"/>
        <dbReference type="EC" id="3.1.4.4"/>
    </reaction>
</comment>
<evidence type="ECO:0000256" key="12">
    <source>
        <dbReference type="SAM" id="MobiDB-lite"/>
    </source>
</evidence>
<evidence type="ECO:0000256" key="8">
    <source>
        <dbReference type="ARBA" id="ARBA00022801"/>
    </source>
</evidence>
<evidence type="ECO:0000256" key="2">
    <source>
        <dbReference type="ARBA" id="ARBA00003145"/>
    </source>
</evidence>
<comment type="similarity">
    <text evidence="4">Belongs to the phospholipase D family.</text>
</comment>
<dbReference type="EMBL" id="FMAC01000007">
    <property type="protein sequence ID" value="SCB30017.1"/>
    <property type="molecule type" value="Genomic_DNA"/>
</dbReference>
<dbReference type="OrthoDB" id="9789376at2"/>
<evidence type="ECO:0000256" key="3">
    <source>
        <dbReference type="ARBA" id="ARBA00004613"/>
    </source>
</evidence>
<dbReference type="Pfam" id="PF13091">
    <property type="entry name" value="PLDc_2"/>
    <property type="match status" value="1"/>
</dbReference>
<keyword evidence="8" id="KW-0378">Hydrolase</keyword>
<dbReference type="STRING" id="52131.GA0061100_107211"/>
<comment type="function">
    <text evidence="2">Could be a virulence factor.</text>
</comment>
<feature type="compositionally biased region" description="Polar residues" evidence="12">
    <location>
        <begin position="334"/>
        <end position="345"/>
    </location>
</feature>
<dbReference type="PANTHER" id="PTHR43856">
    <property type="entry name" value="CARDIOLIPIN HYDROLASE"/>
    <property type="match status" value="1"/>
</dbReference>
<keyword evidence="10" id="KW-0443">Lipid metabolism</keyword>
<dbReference type="InterPro" id="IPR025202">
    <property type="entry name" value="PLD-like_dom"/>
</dbReference>
<keyword evidence="15" id="KW-1185">Reference proteome</keyword>
<dbReference type="EC" id="3.1.4.4" evidence="5"/>
<dbReference type="RefSeq" id="WP_075854972.1">
    <property type="nucleotide sequence ID" value="NZ_FMAC01000007.1"/>
</dbReference>
<dbReference type="Gene3D" id="3.30.870.10">
    <property type="entry name" value="Endonuclease Chain A"/>
    <property type="match status" value="2"/>
</dbReference>
<feature type="domain" description="PLD phosphodiesterase" evidence="13">
    <location>
        <begin position="463"/>
        <end position="494"/>
    </location>
</feature>
<dbReference type="InterPro" id="IPR051406">
    <property type="entry name" value="PLD_domain"/>
</dbReference>
<dbReference type="InterPro" id="IPR001736">
    <property type="entry name" value="PLipase_D/transphosphatidylase"/>
</dbReference>
<dbReference type="GO" id="GO:0006793">
    <property type="term" value="P:phosphorus metabolic process"/>
    <property type="evidence" value="ECO:0007669"/>
    <property type="project" value="UniProtKB-ARBA"/>
</dbReference>
<evidence type="ECO:0000256" key="9">
    <source>
        <dbReference type="ARBA" id="ARBA00022963"/>
    </source>
</evidence>
<evidence type="ECO:0000256" key="11">
    <source>
        <dbReference type="ARBA" id="ARBA00029594"/>
    </source>
</evidence>
<evidence type="ECO:0000259" key="13">
    <source>
        <dbReference type="PROSITE" id="PS50035"/>
    </source>
</evidence>
<comment type="subcellular location">
    <subcellularLocation>
        <location evidence="3">Secreted</location>
    </subcellularLocation>
</comment>
<evidence type="ECO:0000256" key="4">
    <source>
        <dbReference type="ARBA" id="ARBA00008664"/>
    </source>
</evidence>
<evidence type="ECO:0000256" key="1">
    <source>
        <dbReference type="ARBA" id="ARBA00000798"/>
    </source>
</evidence>
<sequence length="577" mass="63372">MNISLIVHPGVDSALIAWRSDFIDQCRGFALRRKIKRAAGSPQSPNTVSDVDADGYHEEIVASWVGFADGPAVEEGTRKPTTEWPIQKYLWSDFAVNPGDIVAYRVSAIIGPETALQESADHVSDWSDAMQIGAETSGHVSCYFNRGIVASQWLARALPEEAPTTKLKKAIGTPDDPIRRFLAGPIRDKLVSLLNDARSNSGHIYAALFELDDPELIPLLQGFKKRAHIVLGNGSVKKKGDDENEDARSDLSVCDVKDRMSAPRALAHNKFLVICDADKSPQAVWTGSTNWTMTGLCTQANNALLIDNPAVAEFYLDQWKTLASDGNDSPPALYQSNAEPRTTPKAKNTTVWFTPMREGLDLEQAGELIRGAQEGILFAMFNPGPRGTLLNDIIELASPSSPSFKPDLYIQGVVNQNPGTAKNPVVLFNRGERIDANADVVLPAAIPGRFAYWQKEVLKLPTAHAMVHSKVVIVDPYGPNPIVMTGSHNMGPKASGVNDENLVIITGNGDLASQYAGKIMEIYAQYRWRQSVQKQGGAPKWTGLANDDNWQIKSPDQPYDKRRIRELDFWFGKNDNT</sequence>
<name>A0A1C3VQY3_9HYPH</name>
<reference evidence="15" key="1">
    <citation type="submission" date="2016-08" db="EMBL/GenBank/DDBJ databases">
        <authorList>
            <person name="Varghese N."/>
            <person name="Submissions Spin"/>
        </authorList>
    </citation>
    <scope>NUCLEOTIDE SEQUENCE [LARGE SCALE GENOMIC DNA]</scope>
    <source>
        <strain evidence="15">CCBAU 57015</strain>
    </source>
</reference>
<feature type="region of interest" description="Disordered" evidence="12">
    <location>
        <begin position="326"/>
        <end position="345"/>
    </location>
</feature>
<accession>A0A1C3VQY3</accession>
<evidence type="ECO:0000256" key="5">
    <source>
        <dbReference type="ARBA" id="ARBA00012027"/>
    </source>
</evidence>
<organism evidence="14 15">
    <name type="scientific">Rhizobium hainanense</name>
    <dbReference type="NCBI Taxonomy" id="52131"/>
    <lineage>
        <taxon>Bacteria</taxon>
        <taxon>Pseudomonadati</taxon>
        <taxon>Pseudomonadota</taxon>
        <taxon>Alphaproteobacteria</taxon>
        <taxon>Hyphomicrobiales</taxon>
        <taxon>Rhizobiaceae</taxon>
        <taxon>Rhizobium/Agrobacterium group</taxon>
        <taxon>Rhizobium</taxon>
    </lineage>
</organism>
<gene>
    <name evidence="14" type="ORF">GA0061100_107211</name>
</gene>
<evidence type="ECO:0000256" key="6">
    <source>
        <dbReference type="ARBA" id="ARBA00018392"/>
    </source>
</evidence>
<dbReference type="GO" id="GO:0016891">
    <property type="term" value="F:RNA endonuclease activity producing 5'-phosphomonoesters, hydrolytic mechanism"/>
    <property type="evidence" value="ECO:0007669"/>
    <property type="project" value="TreeGrafter"/>
</dbReference>
<keyword evidence="9" id="KW-0442">Lipid degradation</keyword>
<dbReference type="PROSITE" id="PS50035">
    <property type="entry name" value="PLD"/>
    <property type="match status" value="1"/>
</dbReference>
<dbReference type="AlphaFoldDB" id="A0A1C3VQY3"/>
<dbReference type="PANTHER" id="PTHR43856:SF1">
    <property type="entry name" value="MITOCHONDRIAL CARDIOLIPIN HYDROLASE"/>
    <property type="match status" value="1"/>
</dbReference>